<dbReference type="Gene3D" id="3.30.450.20">
    <property type="entry name" value="PAS domain"/>
    <property type="match status" value="1"/>
</dbReference>
<feature type="domain" description="Histidine kinase" evidence="14">
    <location>
        <begin position="138"/>
        <end position="357"/>
    </location>
</feature>
<keyword evidence="3" id="KW-0597">Phosphoprotein</keyword>
<dbReference type="Pfam" id="PF02518">
    <property type="entry name" value="HATPase_c"/>
    <property type="match status" value="1"/>
</dbReference>
<dbReference type="Pfam" id="PF00512">
    <property type="entry name" value="HisKA"/>
    <property type="match status" value="1"/>
</dbReference>
<dbReference type="EMBL" id="JADJNC010000018">
    <property type="protein sequence ID" value="MBK7423734.1"/>
    <property type="molecule type" value="Genomic_DNA"/>
</dbReference>
<evidence type="ECO:0000256" key="5">
    <source>
        <dbReference type="ARBA" id="ARBA00022741"/>
    </source>
</evidence>
<reference evidence="15" key="1">
    <citation type="submission" date="2020-10" db="EMBL/GenBank/DDBJ databases">
        <title>Connecting structure to function with the recovery of over 1000 high-quality activated sludge metagenome-assembled genomes encoding full-length rRNA genes using long-read sequencing.</title>
        <authorList>
            <person name="Singleton C.M."/>
            <person name="Petriglieri F."/>
            <person name="Kristensen J.M."/>
            <person name="Kirkegaard R.H."/>
            <person name="Michaelsen T.Y."/>
            <person name="Andersen M.H."/>
            <person name="Karst S.M."/>
            <person name="Dueholm M.S."/>
            <person name="Nielsen P.H."/>
            <person name="Albertsen M."/>
        </authorList>
    </citation>
    <scope>NUCLEOTIDE SEQUENCE</scope>
    <source>
        <strain evidence="15">EsbW_18-Q3-R4-48_MAXAC.044</strain>
    </source>
</reference>
<keyword evidence="9" id="KW-0535">Nitrogen fixation</keyword>
<dbReference type="InterPro" id="IPR000014">
    <property type="entry name" value="PAS"/>
</dbReference>
<dbReference type="SUPFAM" id="SSF55874">
    <property type="entry name" value="ATPase domain of HSP90 chaperone/DNA topoisomerase II/histidine kinase"/>
    <property type="match status" value="1"/>
</dbReference>
<dbReference type="CDD" id="cd00082">
    <property type="entry name" value="HisKA"/>
    <property type="match status" value="1"/>
</dbReference>
<protein>
    <recommendedName>
        <fullName evidence="11">Sensory histidine kinase/phosphatase NtrB</fullName>
        <ecNumber evidence="2">2.7.13.3</ecNumber>
    </recommendedName>
    <alternativeName>
        <fullName evidence="12">Nitrogen regulation protein NR(II)</fullName>
    </alternativeName>
    <alternativeName>
        <fullName evidence="13">Nitrogen regulator II</fullName>
    </alternativeName>
</protein>
<keyword evidence="6" id="KW-0418">Kinase</keyword>
<dbReference type="InterPro" id="IPR036097">
    <property type="entry name" value="HisK_dim/P_sf"/>
</dbReference>
<sequence>MPDNVPNPFGGLDLLSSSVILLDKSFAIRYMNSAAENLLAISSRAVIGCRLESVVECPLAFQEALDNTLTLGWSYTGQSIKLERSDGVILHLNCTVSPSDTQEARLLVELWPIDQQLKATREERLLEQQLANRELIRNLAHEIKNPLGGIRGAAQLLEHELNNPGLREYTQVIIKEADRLQELMKRLLSPHRPMQPGPVNIHEILERVRSLLSAEFPQTLTVIRDYDTSLPELVGDREQLIQAVLNIARNAAQAIKGQSGSVPATGQITLRTRVDRQVTLAKRRYRLALELQVIDNGPGIPDDIREKMFYPLVSGRQGGSGLGLTLAQSFVQQHQGTVECESRPGYTCFTIRMPLITG</sequence>
<dbReference type="InterPro" id="IPR035965">
    <property type="entry name" value="PAS-like_dom_sf"/>
</dbReference>
<dbReference type="AlphaFoldDB" id="A0A9D7FG99"/>
<dbReference type="PANTHER" id="PTHR43065:SF16">
    <property type="entry name" value="SENSORY HISTIDINE KINASE_PHOSPHATASE NTRB"/>
    <property type="match status" value="1"/>
</dbReference>
<accession>A0A9D7FG99</accession>
<evidence type="ECO:0000256" key="12">
    <source>
        <dbReference type="ARBA" id="ARBA00042313"/>
    </source>
</evidence>
<dbReference type="CDD" id="cd00130">
    <property type="entry name" value="PAS"/>
    <property type="match status" value="1"/>
</dbReference>
<dbReference type="SUPFAM" id="SSF47384">
    <property type="entry name" value="Homodimeric domain of signal transducing histidine kinase"/>
    <property type="match status" value="1"/>
</dbReference>
<dbReference type="EC" id="2.7.13.3" evidence="2"/>
<dbReference type="PANTHER" id="PTHR43065">
    <property type="entry name" value="SENSOR HISTIDINE KINASE"/>
    <property type="match status" value="1"/>
</dbReference>
<organism evidence="15 16">
    <name type="scientific">Candidatus Propionivibrio dominans</name>
    <dbReference type="NCBI Taxonomy" id="2954373"/>
    <lineage>
        <taxon>Bacteria</taxon>
        <taxon>Pseudomonadati</taxon>
        <taxon>Pseudomonadota</taxon>
        <taxon>Betaproteobacteria</taxon>
        <taxon>Rhodocyclales</taxon>
        <taxon>Rhodocyclaceae</taxon>
        <taxon>Propionivibrio</taxon>
    </lineage>
</organism>
<dbReference type="InterPro" id="IPR036890">
    <property type="entry name" value="HATPase_C_sf"/>
</dbReference>
<proteinExistence type="predicted"/>
<evidence type="ECO:0000256" key="3">
    <source>
        <dbReference type="ARBA" id="ARBA00022553"/>
    </source>
</evidence>
<dbReference type="Gene3D" id="1.10.287.130">
    <property type="match status" value="1"/>
</dbReference>
<dbReference type="GO" id="GO:0005524">
    <property type="term" value="F:ATP binding"/>
    <property type="evidence" value="ECO:0007669"/>
    <property type="project" value="UniProtKB-KW"/>
</dbReference>
<evidence type="ECO:0000259" key="14">
    <source>
        <dbReference type="PROSITE" id="PS50109"/>
    </source>
</evidence>
<evidence type="ECO:0000256" key="13">
    <source>
        <dbReference type="ARBA" id="ARBA00043094"/>
    </source>
</evidence>
<name>A0A9D7FG99_9RHOO</name>
<keyword evidence="5" id="KW-0547">Nucleotide-binding</keyword>
<keyword evidence="7" id="KW-0067">ATP-binding</keyword>
<evidence type="ECO:0000256" key="4">
    <source>
        <dbReference type="ARBA" id="ARBA00022679"/>
    </source>
</evidence>
<dbReference type="SMART" id="SM00388">
    <property type="entry name" value="HisKA"/>
    <property type="match status" value="1"/>
</dbReference>
<evidence type="ECO:0000256" key="11">
    <source>
        <dbReference type="ARBA" id="ARBA00039567"/>
    </source>
</evidence>
<dbReference type="Proteomes" id="UP000886602">
    <property type="component" value="Unassembled WGS sequence"/>
</dbReference>
<evidence type="ECO:0000256" key="2">
    <source>
        <dbReference type="ARBA" id="ARBA00012438"/>
    </source>
</evidence>
<keyword evidence="8" id="KW-0902">Two-component regulatory system</keyword>
<evidence type="ECO:0000256" key="9">
    <source>
        <dbReference type="ARBA" id="ARBA00023231"/>
    </source>
</evidence>
<dbReference type="SUPFAM" id="SSF55785">
    <property type="entry name" value="PYP-like sensor domain (PAS domain)"/>
    <property type="match status" value="1"/>
</dbReference>
<evidence type="ECO:0000256" key="10">
    <source>
        <dbReference type="ARBA" id="ARBA00037696"/>
    </source>
</evidence>
<dbReference type="PRINTS" id="PR00344">
    <property type="entry name" value="BCTRLSENSOR"/>
</dbReference>
<evidence type="ECO:0000313" key="15">
    <source>
        <dbReference type="EMBL" id="MBK7423734.1"/>
    </source>
</evidence>
<keyword evidence="4" id="KW-0808">Transferase</keyword>
<evidence type="ECO:0000256" key="7">
    <source>
        <dbReference type="ARBA" id="ARBA00022840"/>
    </source>
</evidence>
<dbReference type="InterPro" id="IPR003594">
    <property type="entry name" value="HATPase_dom"/>
</dbReference>
<dbReference type="GO" id="GO:0000155">
    <property type="term" value="F:phosphorelay sensor kinase activity"/>
    <property type="evidence" value="ECO:0007669"/>
    <property type="project" value="InterPro"/>
</dbReference>
<evidence type="ECO:0000313" key="16">
    <source>
        <dbReference type="Proteomes" id="UP000886602"/>
    </source>
</evidence>
<dbReference type="InterPro" id="IPR004358">
    <property type="entry name" value="Sig_transdc_His_kin-like_C"/>
</dbReference>
<dbReference type="PROSITE" id="PS50109">
    <property type="entry name" value="HIS_KIN"/>
    <property type="match status" value="1"/>
</dbReference>
<dbReference type="InterPro" id="IPR005467">
    <property type="entry name" value="His_kinase_dom"/>
</dbReference>
<evidence type="ECO:0000256" key="8">
    <source>
        <dbReference type="ARBA" id="ARBA00023012"/>
    </source>
</evidence>
<comment type="caution">
    <text evidence="15">The sequence shown here is derived from an EMBL/GenBank/DDBJ whole genome shotgun (WGS) entry which is preliminary data.</text>
</comment>
<evidence type="ECO:0000256" key="1">
    <source>
        <dbReference type="ARBA" id="ARBA00000085"/>
    </source>
</evidence>
<dbReference type="NCBIfam" id="NF008293">
    <property type="entry name" value="PRK11073.1"/>
    <property type="match status" value="1"/>
</dbReference>
<gene>
    <name evidence="15" type="primary">glnL</name>
    <name evidence="15" type="ORF">IPJ48_11870</name>
</gene>
<dbReference type="SMART" id="SM00387">
    <property type="entry name" value="HATPase_c"/>
    <property type="match status" value="1"/>
</dbReference>
<comment type="catalytic activity">
    <reaction evidence="1">
        <text>ATP + protein L-histidine = ADP + protein N-phospho-L-histidine.</text>
        <dbReference type="EC" id="2.7.13.3"/>
    </reaction>
</comment>
<dbReference type="InterPro" id="IPR003661">
    <property type="entry name" value="HisK_dim/P_dom"/>
</dbReference>
<evidence type="ECO:0000256" key="6">
    <source>
        <dbReference type="ARBA" id="ARBA00022777"/>
    </source>
</evidence>
<dbReference type="Gene3D" id="3.30.565.10">
    <property type="entry name" value="Histidine kinase-like ATPase, C-terminal domain"/>
    <property type="match status" value="1"/>
</dbReference>
<comment type="function">
    <text evidence="10">Member of the two-component regulatory system NtrB/NtrC, which controls expression of the nitrogen-regulated (ntr) genes in response to nitrogen limitation. Under conditions of nitrogen limitation, NtrB autophosphorylates and transfers the phosphoryl group to NtrC. In the presence of nitrogen, acts as a phosphatase that dephosphorylates and inactivates NtrC.</text>
</comment>